<protein>
    <submittedName>
        <fullName evidence="1">Uncharacterized protein</fullName>
    </submittedName>
</protein>
<comment type="caution">
    <text evidence="1">The sequence shown here is derived from an EMBL/GenBank/DDBJ whole genome shotgun (WGS) entry which is preliminary data.</text>
</comment>
<name>A0A4S4EXI5_CAMSN</name>
<accession>A0A4S4EXI5</accession>
<evidence type="ECO:0000313" key="1">
    <source>
        <dbReference type="EMBL" id="THG21758.1"/>
    </source>
</evidence>
<organism evidence="1 2">
    <name type="scientific">Camellia sinensis var. sinensis</name>
    <name type="common">China tea</name>
    <dbReference type="NCBI Taxonomy" id="542762"/>
    <lineage>
        <taxon>Eukaryota</taxon>
        <taxon>Viridiplantae</taxon>
        <taxon>Streptophyta</taxon>
        <taxon>Embryophyta</taxon>
        <taxon>Tracheophyta</taxon>
        <taxon>Spermatophyta</taxon>
        <taxon>Magnoliopsida</taxon>
        <taxon>eudicotyledons</taxon>
        <taxon>Gunneridae</taxon>
        <taxon>Pentapetalae</taxon>
        <taxon>asterids</taxon>
        <taxon>Ericales</taxon>
        <taxon>Theaceae</taxon>
        <taxon>Camellia</taxon>
    </lineage>
</organism>
<dbReference type="GO" id="GO:0051726">
    <property type="term" value="P:regulation of cell cycle"/>
    <property type="evidence" value="ECO:0007669"/>
    <property type="project" value="TreeGrafter"/>
</dbReference>
<dbReference type="InterPro" id="IPR010561">
    <property type="entry name" value="LIN-9/ALY1"/>
</dbReference>
<dbReference type="GO" id="GO:0006351">
    <property type="term" value="P:DNA-templated transcription"/>
    <property type="evidence" value="ECO:0007669"/>
    <property type="project" value="InterPro"/>
</dbReference>
<dbReference type="Proteomes" id="UP000306102">
    <property type="component" value="Unassembled WGS sequence"/>
</dbReference>
<dbReference type="GO" id="GO:0003677">
    <property type="term" value="F:DNA binding"/>
    <property type="evidence" value="ECO:0007669"/>
    <property type="project" value="TreeGrafter"/>
</dbReference>
<gene>
    <name evidence="1" type="ORF">TEA_028417</name>
</gene>
<dbReference type="STRING" id="542762.A0A4S4EXI5"/>
<dbReference type="GO" id="GO:0006357">
    <property type="term" value="P:regulation of transcription by RNA polymerase II"/>
    <property type="evidence" value="ECO:0007669"/>
    <property type="project" value="TreeGrafter"/>
</dbReference>
<keyword evidence="2" id="KW-1185">Reference proteome</keyword>
<dbReference type="AlphaFoldDB" id="A0A4S4EXI5"/>
<dbReference type="GO" id="GO:0005654">
    <property type="term" value="C:nucleoplasm"/>
    <property type="evidence" value="ECO:0007669"/>
    <property type="project" value="TreeGrafter"/>
</dbReference>
<sequence length="188" mass="20642">MRRTKGDGLGRRPASMIVIVGVGGRRREAIGNRRRLVAMSSLKGGRNTVERIEEAIDYVSNQLSLDDPCMMPMRPSTPADPIHGGLASQDQLTSCTLSSLHAPELKLKTEADRNEAQIPSELISHCVSTLFMIQKCTERQFPPADVARMLDSAVTGLQPCCSQNRPIYAEIQKCMGIIRNQILALVPT</sequence>
<dbReference type="PANTHER" id="PTHR21689">
    <property type="entry name" value="LIN-9"/>
    <property type="match status" value="1"/>
</dbReference>
<dbReference type="PANTHER" id="PTHR21689:SF2">
    <property type="entry name" value="PROTEIN LIN-9 HOMOLOG"/>
    <property type="match status" value="1"/>
</dbReference>
<proteinExistence type="predicted"/>
<evidence type="ECO:0000313" key="2">
    <source>
        <dbReference type="Proteomes" id="UP000306102"/>
    </source>
</evidence>
<reference evidence="1 2" key="1">
    <citation type="journal article" date="2018" name="Proc. Natl. Acad. Sci. U.S.A.">
        <title>Draft genome sequence of Camellia sinensis var. sinensis provides insights into the evolution of the tea genome and tea quality.</title>
        <authorList>
            <person name="Wei C."/>
            <person name="Yang H."/>
            <person name="Wang S."/>
            <person name="Zhao J."/>
            <person name="Liu C."/>
            <person name="Gao L."/>
            <person name="Xia E."/>
            <person name="Lu Y."/>
            <person name="Tai Y."/>
            <person name="She G."/>
            <person name="Sun J."/>
            <person name="Cao H."/>
            <person name="Tong W."/>
            <person name="Gao Q."/>
            <person name="Li Y."/>
            <person name="Deng W."/>
            <person name="Jiang X."/>
            <person name="Wang W."/>
            <person name="Chen Q."/>
            <person name="Zhang S."/>
            <person name="Li H."/>
            <person name="Wu J."/>
            <person name="Wang P."/>
            <person name="Li P."/>
            <person name="Shi C."/>
            <person name="Zheng F."/>
            <person name="Jian J."/>
            <person name="Huang B."/>
            <person name="Shan D."/>
            <person name="Shi M."/>
            <person name="Fang C."/>
            <person name="Yue Y."/>
            <person name="Li F."/>
            <person name="Li D."/>
            <person name="Wei S."/>
            <person name="Han B."/>
            <person name="Jiang C."/>
            <person name="Yin Y."/>
            <person name="Xia T."/>
            <person name="Zhang Z."/>
            <person name="Bennetzen J.L."/>
            <person name="Zhao S."/>
            <person name="Wan X."/>
        </authorList>
    </citation>
    <scope>NUCLEOTIDE SEQUENCE [LARGE SCALE GENOMIC DNA]</scope>
    <source>
        <strain evidence="2">cv. Shuchazao</strain>
        <tissue evidence="1">Leaf</tissue>
    </source>
</reference>
<dbReference type="EMBL" id="SDRB02001217">
    <property type="protein sequence ID" value="THG21758.1"/>
    <property type="molecule type" value="Genomic_DNA"/>
</dbReference>
<dbReference type="GO" id="GO:0017053">
    <property type="term" value="C:transcription repressor complex"/>
    <property type="evidence" value="ECO:0007669"/>
    <property type="project" value="InterPro"/>
</dbReference>